<sequence>MPLRYSKVFSKTNTKVMMAISWIMPLLLCSILYVYYDCGLIYEDSIYAFVWVPSDECKFISWDICFRKDVCIVSVIAIADITTIIKVHITNTQIQKNGQRNTDQRRKKEINFLKQAVLQGIVFAFELYTYFILAWHFQDKWIIFALTSVTWTCTHSSDALIIIALNSEFRKLVTVAKRSFRVDNYSSQPRGKTFQILEDTRSNRSNQERY</sequence>
<dbReference type="AlphaFoldDB" id="A0A0B1TGR6"/>
<keyword evidence="1" id="KW-1133">Transmembrane helix</keyword>
<evidence type="ECO:0000256" key="1">
    <source>
        <dbReference type="SAM" id="Phobius"/>
    </source>
</evidence>
<keyword evidence="1" id="KW-0472">Membrane</keyword>
<feature type="domain" description="7TM GPCR serpentine receptor class x (Srx)" evidence="2">
    <location>
        <begin position="1"/>
        <end position="166"/>
    </location>
</feature>
<evidence type="ECO:0000313" key="3">
    <source>
        <dbReference type="EMBL" id="KHJ96723.1"/>
    </source>
</evidence>
<reference evidence="3 4" key="1">
    <citation type="submission" date="2014-03" db="EMBL/GenBank/DDBJ databases">
        <title>Draft genome of the hookworm Oesophagostomum dentatum.</title>
        <authorList>
            <person name="Mitreva M."/>
        </authorList>
    </citation>
    <scope>NUCLEOTIDE SEQUENCE [LARGE SCALE GENOMIC DNA]</scope>
    <source>
        <strain evidence="3 4">OD-Hann</strain>
    </source>
</reference>
<feature type="transmembrane region" description="Helical" evidence="1">
    <location>
        <begin position="116"/>
        <end position="135"/>
    </location>
</feature>
<feature type="transmembrane region" description="Helical" evidence="1">
    <location>
        <begin position="141"/>
        <end position="165"/>
    </location>
</feature>
<keyword evidence="1" id="KW-0812">Transmembrane</keyword>
<evidence type="ECO:0000259" key="2">
    <source>
        <dbReference type="Pfam" id="PF10328"/>
    </source>
</evidence>
<dbReference type="Proteomes" id="UP000053660">
    <property type="component" value="Unassembled WGS sequence"/>
</dbReference>
<accession>A0A0B1TGR6</accession>
<name>A0A0B1TGR6_OESDE</name>
<dbReference type="Gene3D" id="1.20.1070.10">
    <property type="entry name" value="Rhodopsin 7-helix transmembrane proteins"/>
    <property type="match status" value="1"/>
</dbReference>
<gene>
    <name evidence="3" type="ORF">OESDEN_03316</name>
</gene>
<dbReference type="Pfam" id="PF10328">
    <property type="entry name" value="7TM_GPCR_Srx"/>
    <property type="match status" value="1"/>
</dbReference>
<dbReference type="PANTHER" id="PTHR23017:SF44">
    <property type="entry name" value="G-PROTEIN COUPLED RECEPTORS FAMILY 1 PROFILE DOMAIN-CONTAINING PROTEIN"/>
    <property type="match status" value="1"/>
</dbReference>
<protein>
    <recommendedName>
        <fullName evidence="2">7TM GPCR serpentine receptor class x (Srx) domain-containing protein</fullName>
    </recommendedName>
</protein>
<feature type="transmembrane region" description="Helical" evidence="1">
    <location>
        <begin position="16"/>
        <end position="36"/>
    </location>
</feature>
<dbReference type="InterPro" id="IPR019430">
    <property type="entry name" value="7TM_GPCR_serpentine_rcpt_Srx"/>
</dbReference>
<evidence type="ECO:0000313" key="4">
    <source>
        <dbReference type="Proteomes" id="UP000053660"/>
    </source>
</evidence>
<dbReference type="OrthoDB" id="5825164at2759"/>
<dbReference type="EMBL" id="KN549600">
    <property type="protein sequence ID" value="KHJ96723.1"/>
    <property type="molecule type" value="Genomic_DNA"/>
</dbReference>
<keyword evidence="4" id="KW-1185">Reference proteome</keyword>
<organism evidence="3 4">
    <name type="scientific">Oesophagostomum dentatum</name>
    <name type="common">Nodular worm</name>
    <dbReference type="NCBI Taxonomy" id="61180"/>
    <lineage>
        <taxon>Eukaryota</taxon>
        <taxon>Metazoa</taxon>
        <taxon>Ecdysozoa</taxon>
        <taxon>Nematoda</taxon>
        <taxon>Chromadorea</taxon>
        <taxon>Rhabditida</taxon>
        <taxon>Rhabditina</taxon>
        <taxon>Rhabditomorpha</taxon>
        <taxon>Strongyloidea</taxon>
        <taxon>Strongylidae</taxon>
        <taxon>Oesophagostomum</taxon>
    </lineage>
</organism>
<proteinExistence type="predicted"/>
<dbReference type="PANTHER" id="PTHR23017">
    <property type="entry name" value="SERPENTINE RECEPTOR, CLASS X"/>
    <property type="match status" value="1"/>
</dbReference>
<dbReference type="SUPFAM" id="SSF81321">
    <property type="entry name" value="Family A G protein-coupled receptor-like"/>
    <property type="match status" value="1"/>
</dbReference>